<comment type="caution">
    <text evidence="1">The sequence shown here is derived from an EMBL/GenBank/DDBJ whole genome shotgun (WGS) entry which is preliminary data.</text>
</comment>
<dbReference type="EMBL" id="MNTG01000042">
    <property type="protein sequence ID" value="OLA36666.1"/>
    <property type="molecule type" value="Genomic_DNA"/>
</dbReference>
<proteinExistence type="predicted"/>
<evidence type="ECO:0000313" key="2">
    <source>
        <dbReference type="Proteomes" id="UP000186777"/>
    </source>
</evidence>
<dbReference type="Proteomes" id="UP000186777">
    <property type="component" value="Unassembled WGS sequence"/>
</dbReference>
<evidence type="ECO:0000313" key="1">
    <source>
        <dbReference type="EMBL" id="OLA36666.1"/>
    </source>
</evidence>
<dbReference type="InterPro" id="IPR029024">
    <property type="entry name" value="TerB-like"/>
</dbReference>
<protein>
    <recommendedName>
        <fullName evidence="3">Co-chaperone DjlA N-terminal domain-containing protein</fullName>
    </recommendedName>
</protein>
<dbReference type="Gene3D" id="1.10.3680.10">
    <property type="entry name" value="TerB-like"/>
    <property type="match status" value="1"/>
</dbReference>
<accession>A0A1Q6R2W9</accession>
<gene>
    <name evidence="1" type="ORF">BHW43_08965</name>
</gene>
<dbReference type="STRING" id="626940.BHW43_08965"/>
<evidence type="ECO:0008006" key="3">
    <source>
        <dbReference type="Google" id="ProtNLM"/>
    </source>
</evidence>
<organism evidence="1 2">
    <name type="scientific">Phascolarctobacterium succinatutens</name>
    <dbReference type="NCBI Taxonomy" id="626940"/>
    <lineage>
        <taxon>Bacteria</taxon>
        <taxon>Bacillati</taxon>
        <taxon>Bacillota</taxon>
        <taxon>Negativicutes</taxon>
        <taxon>Acidaminococcales</taxon>
        <taxon>Acidaminococcaceae</taxon>
        <taxon>Phascolarctobacterium</taxon>
    </lineage>
</organism>
<dbReference type="AlphaFoldDB" id="A0A1Q6R2W9"/>
<reference evidence="1 2" key="1">
    <citation type="journal article" date="2016" name="Nat. Biotechnol.">
        <title>Measurement of bacterial replication rates in microbial communities.</title>
        <authorList>
            <person name="Brown C.T."/>
            <person name="Olm M.R."/>
            <person name="Thomas B.C."/>
            <person name="Banfield J.F."/>
        </authorList>
    </citation>
    <scope>NUCLEOTIDE SEQUENCE [LARGE SCALE GENOMIC DNA]</scope>
    <source>
        <strain evidence="1">46_33</strain>
    </source>
</reference>
<name>A0A1Q6R2W9_9FIRM</name>
<dbReference type="SUPFAM" id="SSF158682">
    <property type="entry name" value="TerB-like"/>
    <property type="match status" value="1"/>
</dbReference>
<sequence>MVNISEIYPNEAERVMFLRGLIRLAKADGVLEPEEVVFFDAAVQGLGVSVTVGAELRQILLDDIFTSPYLEMQFAKPAQGLFFVREAMLLCYADGEYSEEEQLEILSIATELNIPLKKIEEIESWVKAGVVWREAGDQLLEL</sequence>